<sequence length="778" mass="88576">MLDSVVVEDVSIVFSQEEWALLHPAERKLYRDVMTETLANLASVASQNRNEGAKSSSERVTVQSVENNTWSPVLGATWESLAVKDQRKSEGIDFRNHAVENLCESNEGNQFGKTFGRIPDFTVTQRNPLEESNFESQESADFLDCSTHKHQTIARAGCHRWCDGCGENCSVPCKTLNKKTSIPCQIKNMGPKKAIADTQKRKTVRTTIELKKEIIEKYERGIRVTDLASRFNLPRSTISTFLKHKEAIKSASVAKGVTSLTKQRPPLIDEVEKLLLVWINEKQLAGDSIPKAAICAKARSLHADLLKNKPGSSTGPEHGFLASRGWFDRFKRRSGIPVVAPRRAAGNADGKAAENYVKDFQQFVDKNGFMPNQIFNCDETGLFWKRMPKRTYITTEEKKSPGHKPLKDRLTLLLCANASGDLKIKPLLVYHSENPRVFKKHDVVKSELNVMWKSNARAWVTRRIFREWVCEVFAPSVKKYLEEHDWPLRAVLVLDSAPAHPPDMECGLAEEFSWLKIKILPPRTTSLIQPMGQQVISNFKKLYTKALFQRCFEVTRKTGLTLAGFWKEHFHILSCVRLINKAWGGVSKGTLRTAWRNLWPDGVLLRDFDGLGAPSQLEADSEAEPLSLPDPDVEDIVSVAKSMGLEVSADDIEELIEEHSPELTTEELQELQEQQQQVLAEEPSGEKEIKRESASSEIKEMLLHWERVQEFLEKNHHDKELVNRVIDIVEDNLVNPFRKQLRKRQQQTTADRFFYFREGQPRASEKRQRRGEKLLKSS</sequence>
<evidence type="ECO:0000313" key="2">
    <source>
        <dbReference type="RefSeq" id="XP_045141366.1"/>
    </source>
</evidence>
<name>A0AC55CNE6_ECHTE</name>
<reference evidence="2" key="1">
    <citation type="submission" date="2025-08" db="UniProtKB">
        <authorList>
            <consortium name="RefSeq"/>
        </authorList>
    </citation>
    <scope>IDENTIFICATION</scope>
</reference>
<organism evidence="1 2">
    <name type="scientific">Echinops telfairi</name>
    <name type="common">Lesser hedgehog tenrec</name>
    <dbReference type="NCBI Taxonomy" id="9371"/>
    <lineage>
        <taxon>Eukaryota</taxon>
        <taxon>Metazoa</taxon>
        <taxon>Chordata</taxon>
        <taxon>Craniata</taxon>
        <taxon>Vertebrata</taxon>
        <taxon>Euteleostomi</taxon>
        <taxon>Mammalia</taxon>
        <taxon>Eutheria</taxon>
        <taxon>Afrotheria</taxon>
        <taxon>Tenrecidae</taxon>
        <taxon>Tenrecinae</taxon>
        <taxon>Echinops</taxon>
    </lineage>
</organism>
<gene>
    <name evidence="2" type="primary">LOC123521144</name>
</gene>
<protein>
    <submittedName>
        <fullName evidence="2">Tigger transposable element-derived protein 1-like isoform X1</fullName>
    </submittedName>
</protein>
<proteinExistence type="predicted"/>
<accession>A0AC55CNE6</accession>
<evidence type="ECO:0000313" key="1">
    <source>
        <dbReference type="Proteomes" id="UP000694863"/>
    </source>
</evidence>
<dbReference type="Proteomes" id="UP000694863">
    <property type="component" value="Unplaced"/>
</dbReference>
<dbReference type="RefSeq" id="XP_045141366.1">
    <property type="nucleotide sequence ID" value="XM_045285431.1"/>
</dbReference>
<keyword evidence="1" id="KW-1185">Reference proteome</keyword>